<protein>
    <submittedName>
        <fullName evidence="2">Glucose-6-phosphate dehydrogenase</fullName>
    </submittedName>
</protein>
<keyword evidence="3" id="KW-1185">Reference proteome</keyword>
<gene>
    <name evidence="2" type="ORF">C2E21_6673</name>
</gene>
<sequence length="432" mass="46847">MAAAGALGSSAALLSPSCLRLCFVTRHQAVSLEPLEAVLLKEAGEGSEGSATPSPVLRPSILAGAFVRVRFDDAYRLDRIASTQLTPDGRVAARLQVTGRSVALSSLSRGSPLEDDAAARPQQDAVQQELAALQGALAVEPPTCWEERQGGELGNALRKLDSDWKGRLGGHSLTDLLLAMAERGLLSVDLRKDPNSTGSSLNVYYSRAPARPPLPPVRRADSRRLAVDVPAGSRREALLVRAVEMSCPAGQERLIGNLGNALATLDSDWESRLGGHSLIDLLMEMSDRRLAGMEIRRDPRNQQQLVYYSRAGARPPLPAVRPPDTKAPPRPQPAALRSDTSQLVQDVPPGSSREALLVQAVAEQDSRKPGQLMSPANLGEILNRRDRGWKARLGGHKLNDHVWELHRRGFVRAEERTSATGQRNLFFTNLRC</sequence>
<evidence type="ECO:0000313" key="3">
    <source>
        <dbReference type="Proteomes" id="UP000239899"/>
    </source>
</evidence>
<feature type="compositionally biased region" description="Pro residues" evidence="1">
    <location>
        <begin position="315"/>
        <end position="332"/>
    </location>
</feature>
<dbReference type="AlphaFoldDB" id="A0A2P6TKD5"/>
<accession>A0A2P6TKD5</accession>
<proteinExistence type="predicted"/>
<organism evidence="2 3">
    <name type="scientific">Chlorella sorokiniana</name>
    <name type="common">Freshwater green alga</name>
    <dbReference type="NCBI Taxonomy" id="3076"/>
    <lineage>
        <taxon>Eukaryota</taxon>
        <taxon>Viridiplantae</taxon>
        <taxon>Chlorophyta</taxon>
        <taxon>core chlorophytes</taxon>
        <taxon>Trebouxiophyceae</taxon>
        <taxon>Chlorellales</taxon>
        <taxon>Chlorellaceae</taxon>
        <taxon>Chlorella clade</taxon>
        <taxon>Chlorella</taxon>
    </lineage>
</organism>
<feature type="region of interest" description="Disordered" evidence="1">
    <location>
        <begin position="309"/>
        <end position="348"/>
    </location>
</feature>
<name>A0A2P6TKD5_CHLSO</name>
<dbReference type="Proteomes" id="UP000239899">
    <property type="component" value="Unassembled WGS sequence"/>
</dbReference>
<dbReference type="OrthoDB" id="10598859at2759"/>
<dbReference type="EMBL" id="LHPG02000013">
    <property type="protein sequence ID" value="PRW44554.1"/>
    <property type="molecule type" value="Genomic_DNA"/>
</dbReference>
<comment type="caution">
    <text evidence="2">The sequence shown here is derived from an EMBL/GenBank/DDBJ whole genome shotgun (WGS) entry which is preliminary data.</text>
</comment>
<reference evidence="2 3" key="1">
    <citation type="journal article" date="2018" name="Plant J.">
        <title>Genome sequences of Chlorella sorokiniana UTEX 1602 and Micractinium conductrix SAG 241.80: implications to maltose excretion by a green alga.</title>
        <authorList>
            <person name="Arriola M.B."/>
            <person name="Velmurugan N."/>
            <person name="Zhang Y."/>
            <person name="Plunkett M.H."/>
            <person name="Hondzo H."/>
            <person name="Barney B.M."/>
        </authorList>
    </citation>
    <scope>NUCLEOTIDE SEQUENCE [LARGE SCALE GENOMIC DNA]</scope>
    <source>
        <strain evidence="3">UTEX 1602</strain>
    </source>
</reference>
<evidence type="ECO:0000313" key="2">
    <source>
        <dbReference type="EMBL" id="PRW44554.1"/>
    </source>
</evidence>
<evidence type="ECO:0000256" key="1">
    <source>
        <dbReference type="SAM" id="MobiDB-lite"/>
    </source>
</evidence>